<accession>A0A4Y2NBA3</accession>
<dbReference type="EMBL" id="BGPR01008641">
    <property type="protein sequence ID" value="GBN35106.1"/>
    <property type="molecule type" value="Genomic_DNA"/>
</dbReference>
<dbReference type="Proteomes" id="UP000499080">
    <property type="component" value="Unassembled WGS sequence"/>
</dbReference>
<feature type="region of interest" description="Disordered" evidence="1">
    <location>
        <begin position="40"/>
        <end position="68"/>
    </location>
</feature>
<feature type="compositionally biased region" description="Basic and acidic residues" evidence="1">
    <location>
        <begin position="46"/>
        <end position="68"/>
    </location>
</feature>
<sequence length="68" mass="8222">MERLRKLLAEVKTDEDPYFDNKDNGPEDDLEEFYSNHEYFSDQDNLIEKKENEDKQDLLDRPPSEKLE</sequence>
<name>A0A4Y2NBA3_ARAVE</name>
<reference evidence="2 3" key="1">
    <citation type="journal article" date="2019" name="Sci. Rep.">
        <title>Orb-weaving spider Araneus ventricosus genome elucidates the spidroin gene catalogue.</title>
        <authorList>
            <person name="Kono N."/>
            <person name="Nakamura H."/>
            <person name="Ohtoshi R."/>
            <person name="Moran D.A.P."/>
            <person name="Shinohara A."/>
            <person name="Yoshida Y."/>
            <person name="Fujiwara M."/>
            <person name="Mori M."/>
            <person name="Tomita M."/>
            <person name="Arakawa K."/>
        </authorList>
    </citation>
    <scope>NUCLEOTIDE SEQUENCE [LARGE SCALE GENOMIC DNA]</scope>
</reference>
<dbReference type="OrthoDB" id="6466835at2759"/>
<evidence type="ECO:0000313" key="2">
    <source>
        <dbReference type="EMBL" id="GBN35106.1"/>
    </source>
</evidence>
<evidence type="ECO:0000256" key="1">
    <source>
        <dbReference type="SAM" id="MobiDB-lite"/>
    </source>
</evidence>
<protein>
    <submittedName>
        <fullName evidence="2">Uncharacterized protein</fullName>
    </submittedName>
</protein>
<organism evidence="2 3">
    <name type="scientific">Araneus ventricosus</name>
    <name type="common">Orbweaver spider</name>
    <name type="synonym">Epeira ventricosa</name>
    <dbReference type="NCBI Taxonomy" id="182803"/>
    <lineage>
        <taxon>Eukaryota</taxon>
        <taxon>Metazoa</taxon>
        <taxon>Ecdysozoa</taxon>
        <taxon>Arthropoda</taxon>
        <taxon>Chelicerata</taxon>
        <taxon>Arachnida</taxon>
        <taxon>Araneae</taxon>
        <taxon>Araneomorphae</taxon>
        <taxon>Entelegynae</taxon>
        <taxon>Araneoidea</taxon>
        <taxon>Araneidae</taxon>
        <taxon>Araneus</taxon>
    </lineage>
</organism>
<comment type="caution">
    <text evidence="2">The sequence shown here is derived from an EMBL/GenBank/DDBJ whole genome shotgun (WGS) entry which is preliminary data.</text>
</comment>
<gene>
    <name evidence="2" type="ORF">AVEN_234148_1</name>
</gene>
<keyword evidence="3" id="KW-1185">Reference proteome</keyword>
<proteinExistence type="predicted"/>
<evidence type="ECO:0000313" key="3">
    <source>
        <dbReference type="Proteomes" id="UP000499080"/>
    </source>
</evidence>
<dbReference type="AlphaFoldDB" id="A0A4Y2NBA3"/>